<dbReference type="GeneID" id="28985808"/>
<feature type="compositionally biased region" description="Low complexity" evidence="1">
    <location>
        <begin position="369"/>
        <end position="380"/>
    </location>
</feature>
<accession>A0A0J0XU31</accession>
<dbReference type="OrthoDB" id="24630at2759"/>
<dbReference type="GO" id="GO:0005802">
    <property type="term" value="C:trans-Golgi network"/>
    <property type="evidence" value="ECO:0007669"/>
    <property type="project" value="TreeGrafter"/>
</dbReference>
<name>A0A0J0XU31_9TREE</name>
<evidence type="ECO:0000256" key="1">
    <source>
        <dbReference type="SAM" id="MobiDB-lite"/>
    </source>
</evidence>
<organism evidence="3 4">
    <name type="scientific">Cutaneotrichosporon oleaginosum</name>
    <dbReference type="NCBI Taxonomy" id="879819"/>
    <lineage>
        <taxon>Eukaryota</taxon>
        <taxon>Fungi</taxon>
        <taxon>Dikarya</taxon>
        <taxon>Basidiomycota</taxon>
        <taxon>Agaricomycotina</taxon>
        <taxon>Tremellomycetes</taxon>
        <taxon>Trichosporonales</taxon>
        <taxon>Trichosporonaceae</taxon>
        <taxon>Cutaneotrichosporon</taxon>
    </lineage>
</organism>
<evidence type="ECO:0000313" key="4">
    <source>
        <dbReference type="Proteomes" id="UP000053611"/>
    </source>
</evidence>
<reference evidence="3 4" key="1">
    <citation type="submission" date="2015-03" db="EMBL/GenBank/DDBJ databases">
        <title>Genomics and transcriptomics of the oil-accumulating basidiomycete yeast T. oleaginosus allow insights into substrate utilization and the diverse evolutionary trajectories of mating systems in fungi.</title>
        <authorList>
            <consortium name="DOE Joint Genome Institute"/>
            <person name="Kourist R."/>
            <person name="Kracht O."/>
            <person name="Bracharz F."/>
            <person name="Lipzen A."/>
            <person name="Nolan M."/>
            <person name="Ohm R."/>
            <person name="Grigoriev I."/>
            <person name="Sun S."/>
            <person name="Heitman J."/>
            <person name="Bruck T."/>
            <person name="Nowrousian M."/>
        </authorList>
    </citation>
    <scope>NUCLEOTIDE SEQUENCE [LARGE SCALE GENOMIC DNA]</scope>
    <source>
        <strain evidence="3 4">IBC0246</strain>
    </source>
</reference>
<dbReference type="RefSeq" id="XP_018281084.1">
    <property type="nucleotide sequence ID" value="XM_018425205.1"/>
</dbReference>
<dbReference type="GO" id="GO:1990071">
    <property type="term" value="C:TRAPPII protein complex"/>
    <property type="evidence" value="ECO:0007669"/>
    <property type="project" value="InterPro"/>
</dbReference>
<dbReference type="Pfam" id="PF12735">
    <property type="entry name" value="IgD3_Trs65"/>
    <property type="match status" value="1"/>
</dbReference>
<sequence length="820" mass="86749">MPSLEPIFHAAELDILVPATGSFPPAPQDSRERSAWWDALRALPSRDTVFLDEKVAYAVSLRVPSDVLPSASPSPSSPHAAGPGIAPPELAALAKHLQMTATVSFLPPLAPAPVGFAERRSSLAPPPPVAKDRTPTKTASPTKHRPSPISPPRIATLAAVAAGTPTPNGPPTASLNLPLPQTPGATVPPTPASATSAAHQPGRPPIPEAGEGGPPLTPRPVPATSPGAEEYADLEGVTVWEGEVAVDGETRPTLVRTADGWIAVWCGEMSVVYVRTQIANPVLGITASATLRAKPRKPAGAASDTASIRSVGTVASTQTEDVDVEEEEEDIDLAHMEDIDLLGGLAATPVPFSRLSPAIRGDITPPTPRSSTPRSHSIPTAPVQLSLSASTTMRKSFRRVLGLSPGLRVRMRTIFLPQFLPPGAAAEESEDNAERKIVVCVEVENGADSGDYAFEVEQVTVEVGGKGPKATAELVCQPGMEPRTPGARPSPPETPGFDTVFPLELSALEQYNLLYAVTIASSPGSVEVPRHKGEENRVVSIVLIGRPYRLQQGSKAFPTAPFQSRWNCNLDLTPFYSTLPPAPPPPPAPRQKQRPAAKVVAPAPNAIAGDRRYALANLIADDRQVVTNPARPNVHLPLQALSGRAVSGRYAGDGHGLLVSVRVLPGGEGSIAPAPLATDTQGTIYPLDTFSIEVFVHNRTDTVRRFRLAVPAREADTRIRDLWSRRRRRAADEAAYGVDDAVLGALLAQYEAAAPALVPLETDVRCGPLLPGASLAARIKFLALRDGVHRIERLRLTGMEGEFDFSISPVLEVVVAQKAE</sequence>
<dbReference type="Proteomes" id="UP000053611">
    <property type="component" value="Unassembled WGS sequence"/>
</dbReference>
<feature type="region of interest" description="Disordered" evidence="1">
    <location>
        <begin position="356"/>
        <end position="381"/>
    </location>
</feature>
<dbReference type="AlphaFoldDB" id="A0A0J0XU31"/>
<dbReference type="GO" id="GO:0006891">
    <property type="term" value="P:intra-Golgi vesicle-mediated transport"/>
    <property type="evidence" value="ECO:0007669"/>
    <property type="project" value="InterPro"/>
</dbReference>
<dbReference type="PANTHER" id="PTHR28159">
    <property type="entry name" value="TRAFFICKING PROTEIN PARTICLE COMPLEX II-SPECIFIC SUBUNIT 65"/>
    <property type="match status" value="1"/>
</dbReference>
<dbReference type="PANTHER" id="PTHR28159:SF1">
    <property type="entry name" value="TRAFFICKING PROTEIN PARTICLE COMPLEX II-SPECIFIC SUBUNIT 65"/>
    <property type="match status" value="1"/>
</dbReference>
<dbReference type="InterPro" id="IPR055420">
    <property type="entry name" value="IgD3_Trs65"/>
</dbReference>
<feature type="domain" description="Trafficking protein particle complex II-specific subunit 65 IgD3" evidence="2">
    <location>
        <begin position="681"/>
        <end position="800"/>
    </location>
</feature>
<evidence type="ECO:0000259" key="2">
    <source>
        <dbReference type="Pfam" id="PF12735"/>
    </source>
</evidence>
<gene>
    <name evidence="3" type="ORF">CC85DRAFT_300431</name>
</gene>
<proteinExistence type="predicted"/>
<dbReference type="EMBL" id="KQ087186">
    <property type="protein sequence ID" value="KLT44593.1"/>
    <property type="molecule type" value="Genomic_DNA"/>
</dbReference>
<evidence type="ECO:0000313" key="3">
    <source>
        <dbReference type="EMBL" id="KLT44593.1"/>
    </source>
</evidence>
<protein>
    <recommendedName>
        <fullName evidence="2">Trafficking protein particle complex II-specific subunit 65 IgD3 domain-containing protein</fullName>
    </recommendedName>
</protein>
<keyword evidence="4" id="KW-1185">Reference proteome</keyword>
<dbReference type="InterPro" id="IPR024662">
    <property type="entry name" value="Trs65"/>
</dbReference>
<feature type="region of interest" description="Disordered" evidence="1">
    <location>
        <begin position="118"/>
        <end position="228"/>
    </location>
</feature>